<evidence type="ECO:0000256" key="3">
    <source>
        <dbReference type="ARBA" id="ARBA00022691"/>
    </source>
</evidence>
<dbReference type="GO" id="GO:0003723">
    <property type="term" value="F:RNA binding"/>
    <property type="evidence" value="ECO:0007669"/>
    <property type="project" value="InterPro"/>
</dbReference>
<evidence type="ECO:0000313" key="6">
    <source>
        <dbReference type="EMBL" id="AMB94965.1"/>
    </source>
</evidence>
<name>A0A0X8FCY5_9LACT</name>
<organism evidence="6 8">
    <name type="scientific">Aerococcus sanguinicola</name>
    <dbReference type="NCBI Taxonomy" id="119206"/>
    <lineage>
        <taxon>Bacteria</taxon>
        <taxon>Bacillati</taxon>
        <taxon>Bacillota</taxon>
        <taxon>Bacilli</taxon>
        <taxon>Lactobacillales</taxon>
        <taxon>Aerococcaceae</taxon>
        <taxon>Aerococcus</taxon>
    </lineage>
</organism>
<dbReference type="AlphaFoldDB" id="A0A0X8FCY5"/>
<evidence type="ECO:0000259" key="5">
    <source>
        <dbReference type="Pfam" id="PF17785"/>
    </source>
</evidence>
<dbReference type="SUPFAM" id="SSF53335">
    <property type="entry name" value="S-adenosyl-L-methionine-dependent methyltransferases"/>
    <property type="match status" value="1"/>
</dbReference>
<reference evidence="6 8" key="1">
    <citation type="journal article" date="2016" name="Genome Announc.">
        <title>Complete Genome Sequences of Aerococcus christensenii CCUG 28831T, Aerococcus sanguinicola CCUG 43001T, Aerococcus urinae CCUG 36881T, Aerococcus urinaeequi CCUG 28094T, Aerococcus urinaehominis CCUG 42038 BT, and Aerococcus viridans CCUG 4311T.</title>
        <authorList>
            <person name="Carkaci D."/>
            <person name="Dargis R."/>
            <person name="Nielsen X.C."/>
            <person name="Skovgaard O."/>
            <person name="Fuursted K."/>
            <person name="Christensen J.J."/>
        </authorList>
    </citation>
    <scope>NUCLEOTIDE SEQUENCE [LARGE SCALE GENOMIC DNA]</scope>
    <source>
        <strain evidence="6 8">CCUG43001</strain>
    </source>
</reference>
<reference evidence="7 9" key="3">
    <citation type="submission" date="2017-12" db="EMBL/GenBank/DDBJ databases">
        <title>Phylogenetic diversity of female urinary microbiome.</title>
        <authorList>
            <person name="Thomas-White K."/>
            <person name="Wolfe A.J."/>
        </authorList>
    </citation>
    <scope>NUCLEOTIDE SEQUENCE [LARGE SCALE GENOMIC DNA]</scope>
    <source>
        <strain evidence="7 9">UMB0139</strain>
    </source>
</reference>
<sequence>MTVKLKQEAAQALRQGRPLLQADDFMGEVSFNEGDQVYLTDSKGDFLAMAYLAKQNKGLGWVYSYQRDQVLDPSFFKQIFSRAKTKRQGLFDDELTTAFRFFNGEGDGLGGLSVDVYGDYLLIQWYSLGIYAYRASIVEALKEVLPACRGIVGKNRFQSQDHLASEWLAGEEAPEHFTVLEEGRRYVVRLNDHWMTGIFLDQREVRTYLQCELALGRRVLNTFSYTGAFSVAAALGGASQTCSVDLANRSRDLTEEQFAANGIPLADQEIYVMDTFDYYKYAQRHNKFYDLIIMDPPSFARNKKKVFKVNKDYPKLVAGALGILASQGDLVCSTNASNYSLAAFKSDIEKGAKKAQRSLRLIQEFKLPGDFPVPAHSPESDYLKVLIYRAD</sequence>
<dbReference type="Gene3D" id="3.40.50.150">
    <property type="entry name" value="Vaccinia Virus protein VP39"/>
    <property type="match status" value="1"/>
</dbReference>
<dbReference type="GO" id="GO:0008168">
    <property type="term" value="F:methyltransferase activity"/>
    <property type="evidence" value="ECO:0007669"/>
    <property type="project" value="UniProtKB-KW"/>
</dbReference>
<proteinExistence type="predicted"/>
<dbReference type="OrthoDB" id="9805492at2"/>
<dbReference type="PANTHER" id="PTHR43042:SF3">
    <property type="entry name" value="RIBOSOMAL RNA LARGE SUBUNIT METHYLTRANSFERASE YWBD-RELATED"/>
    <property type="match status" value="1"/>
</dbReference>
<dbReference type="GO" id="GO:0032259">
    <property type="term" value="P:methylation"/>
    <property type="evidence" value="ECO:0007669"/>
    <property type="project" value="UniProtKB-KW"/>
</dbReference>
<feature type="domain" description="RlmI-like PUA" evidence="5">
    <location>
        <begin position="3"/>
        <end position="64"/>
    </location>
</feature>
<dbReference type="Pfam" id="PF17785">
    <property type="entry name" value="PUA_3"/>
    <property type="match status" value="1"/>
</dbReference>
<dbReference type="CDD" id="cd11572">
    <property type="entry name" value="RlmI_M_like"/>
    <property type="match status" value="1"/>
</dbReference>
<dbReference type="Proteomes" id="UP000069912">
    <property type="component" value="Chromosome"/>
</dbReference>
<evidence type="ECO:0000256" key="2">
    <source>
        <dbReference type="ARBA" id="ARBA00022679"/>
    </source>
</evidence>
<evidence type="ECO:0000259" key="4">
    <source>
        <dbReference type="Pfam" id="PF10672"/>
    </source>
</evidence>
<dbReference type="EMBL" id="PKGY01000002">
    <property type="protein sequence ID" value="PKZ22597.1"/>
    <property type="molecule type" value="Genomic_DNA"/>
</dbReference>
<dbReference type="Gene3D" id="2.30.130.10">
    <property type="entry name" value="PUA domain"/>
    <property type="match status" value="1"/>
</dbReference>
<protein>
    <submittedName>
        <fullName evidence="7">Class I SAM-dependent rRNA methyltransferase</fullName>
    </submittedName>
    <submittedName>
        <fullName evidence="6">SAM-dependent methyltransferase</fullName>
    </submittedName>
</protein>
<dbReference type="InterPro" id="IPR029063">
    <property type="entry name" value="SAM-dependent_MTases_sf"/>
</dbReference>
<keyword evidence="8" id="KW-1185">Reference proteome</keyword>
<dbReference type="InterPro" id="IPR041532">
    <property type="entry name" value="RlmI-like_PUA"/>
</dbReference>
<keyword evidence="3" id="KW-0949">S-adenosyl-L-methionine</keyword>
<dbReference type="InterPro" id="IPR015947">
    <property type="entry name" value="PUA-like_sf"/>
</dbReference>
<reference evidence="8" key="2">
    <citation type="submission" date="2016-01" db="EMBL/GenBank/DDBJ databases">
        <title>Six Aerococcus type strain genome sequencing and assembly using PacBio and Illumina Hiseq.</title>
        <authorList>
            <person name="Carkaci D."/>
            <person name="Dargis R."/>
            <person name="Nielsen X.C."/>
            <person name="Skovgaard O."/>
            <person name="Fuursted K."/>
            <person name="Christensen J.J."/>
        </authorList>
    </citation>
    <scope>NUCLEOTIDE SEQUENCE [LARGE SCALE GENOMIC DNA]</scope>
    <source>
        <strain evidence="8">CCUG43001</strain>
    </source>
</reference>
<keyword evidence="1 6" id="KW-0489">Methyltransferase</keyword>
<dbReference type="Proteomes" id="UP000234239">
    <property type="component" value="Unassembled WGS sequence"/>
</dbReference>
<evidence type="ECO:0000313" key="8">
    <source>
        <dbReference type="Proteomes" id="UP000069912"/>
    </source>
</evidence>
<dbReference type="PANTHER" id="PTHR43042">
    <property type="entry name" value="SAM-DEPENDENT METHYLTRANSFERASE"/>
    <property type="match status" value="1"/>
</dbReference>
<evidence type="ECO:0000313" key="9">
    <source>
        <dbReference type="Proteomes" id="UP000234239"/>
    </source>
</evidence>
<keyword evidence="2 6" id="KW-0808">Transferase</keyword>
<dbReference type="InterPro" id="IPR036974">
    <property type="entry name" value="PUA_sf"/>
</dbReference>
<dbReference type="Gene3D" id="3.30.750.80">
    <property type="entry name" value="RNA methyltransferase domain (HRMD) like"/>
    <property type="match status" value="1"/>
</dbReference>
<accession>A0A0X8FCY5</accession>
<feature type="domain" description="S-adenosylmethionine-dependent methyltransferase" evidence="4">
    <location>
        <begin position="149"/>
        <end position="373"/>
    </location>
</feature>
<dbReference type="Pfam" id="PF10672">
    <property type="entry name" value="Methyltrans_SAM"/>
    <property type="match status" value="1"/>
</dbReference>
<dbReference type="InterPro" id="IPR019614">
    <property type="entry name" value="SAM-dep_methyl-trfase"/>
</dbReference>
<dbReference type="EMBL" id="CP014160">
    <property type="protein sequence ID" value="AMB94965.1"/>
    <property type="molecule type" value="Genomic_DNA"/>
</dbReference>
<evidence type="ECO:0000256" key="1">
    <source>
        <dbReference type="ARBA" id="ARBA00022603"/>
    </source>
</evidence>
<evidence type="ECO:0000313" key="7">
    <source>
        <dbReference type="EMBL" id="PKZ22597.1"/>
    </source>
</evidence>
<gene>
    <name evidence="6" type="ORF">AWM72_05865</name>
    <name evidence="7" type="ORF">CYJ28_05100</name>
</gene>
<dbReference type="KEGG" id="asan:AWM72_05865"/>
<dbReference type="SUPFAM" id="SSF88697">
    <property type="entry name" value="PUA domain-like"/>
    <property type="match status" value="1"/>
</dbReference>